<dbReference type="RefSeq" id="XP_067922919.1">
    <property type="nucleotide sequence ID" value="XM_068065103.1"/>
</dbReference>
<feature type="compositionally biased region" description="Polar residues" evidence="1">
    <location>
        <begin position="30"/>
        <end position="41"/>
    </location>
</feature>
<evidence type="ECO:0000256" key="1">
    <source>
        <dbReference type="SAM" id="MobiDB-lite"/>
    </source>
</evidence>
<organism evidence="2 3">
    <name type="scientific">Cystoisospora suis</name>
    <dbReference type="NCBI Taxonomy" id="483139"/>
    <lineage>
        <taxon>Eukaryota</taxon>
        <taxon>Sar</taxon>
        <taxon>Alveolata</taxon>
        <taxon>Apicomplexa</taxon>
        <taxon>Conoidasida</taxon>
        <taxon>Coccidia</taxon>
        <taxon>Eucoccidiorida</taxon>
        <taxon>Eimeriorina</taxon>
        <taxon>Sarcocystidae</taxon>
        <taxon>Cystoisospora</taxon>
    </lineage>
</organism>
<accession>A0A2C6KZ77</accession>
<dbReference type="Proteomes" id="UP000221165">
    <property type="component" value="Unassembled WGS sequence"/>
</dbReference>
<keyword evidence="3" id="KW-1185">Reference proteome</keyword>
<evidence type="ECO:0000313" key="3">
    <source>
        <dbReference type="Proteomes" id="UP000221165"/>
    </source>
</evidence>
<protein>
    <submittedName>
        <fullName evidence="2">Uncharacterized protein</fullName>
    </submittedName>
</protein>
<evidence type="ECO:0000313" key="2">
    <source>
        <dbReference type="EMBL" id="PHJ21235.1"/>
    </source>
</evidence>
<proteinExistence type="predicted"/>
<dbReference type="VEuPathDB" id="ToxoDB:CSUI_004922"/>
<name>A0A2C6KZ77_9APIC</name>
<feature type="region of interest" description="Disordered" evidence="1">
    <location>
        <begin position="1"/>
        <end position="53"/>
    </location>
</feature>
<dbReference type="EMBL" id="MIGC01002359">
    <property type="protein sequence ID" value="PHJ21235.1"/>
    <property type="molecule type" value="Genomic_DNA"/>
</dbReference>
<dbReference type="GeneID" id="94428314"/>
<feature type="compositionally biased region" description="Basic residues" evidence="1">
    <location>
        <begin position="12"/>
        <end position="26"/>
    </location>
</feature>
<comment type="caution">
    <text evidence="2">The sequence shown here is derived from an EMBL/GenBank/DDBJ whole genome shotgun (WGS) entry which is preliminary data.</text>
</comment>
<sequence length="53" mass="6179">MKKDFSSLARRIERRKSEGRKRRRTLKSLVGQSTYDTQEGVMTNDHPSIVSLQ</sequence>
<gene>
    <name evidence="2" type="ORF">CSUI_004922</name>
</gene>
<reference evidence="2 3" key="1">
    <citation type="journal article" date="2017" name="Int. J. Parasitol.">
        <title>The genome of the protozoan parasite Cystoisospora suis and a reverse vaccinology approach to identify vaccine candidates.</title>
        <authorList>
            <person name="Palmieri N."/>
            <person name="Shrestha A."/>
            <person name="Ruttkowski B."/>
            <person name="Beck T."/>
            <person name="Vogl C."/>
            <person name="Tomley F."/>
            <person name="Blake D.P."/>
            <person name="Joachim A."/>
        </authorList>
    </citation>
    <scope>NUCLEOTIDE SEQUENCE [LARGE SCALE GENOMIC DNA]</scope>
    <source>
        <strain evidence="2 3">Wien I</strain>
    </source>
</reference>
<dbReference type="AlphaFoldDB" id="A0A2C6KZ77"/>